<feature type="compositionally biased region" description="Low complexity" evidence="1">
    <location>
        <begin position="261"/>
        <end position="287"/>
    </location>
</feature>
<dbReference type="EMBL" id="RBNH01000003">
    <property type="protein sequence ID" value="RKO26186.1"/>
    <property type="molecule type" value="Genomic_DNA"/>
</dbReference>
<dbReference type="Proteomes" id="UP000273159">
    <property type="component" value="Unassembled WGS sequence"/>
</dbReference>
<dbReference type="AlphaFoldDB" id="A0A3B0FHR7"/>
<sequence>MLHFPSANSAAHRPSPRDVTRLDEVLDDDVWAFSNCRVDAPGYPVAEVDWFFYNVRHGTLMISEWKGFSQRVAVATDTGTRWQLEGGLLVPNPIEQVSRQLDAVRAVLRTAILPKHFPEFDPLAVRLMQSVYSPQVDGGTVIERIRWGKVYGNLADLASVISHATSPVPLLLPHDEARFGLAKALCALFRTTMPADVKAKLRPSRPDPGSAVVLRISEIHRQMAALHAELAELTAAAAVGTAGQPEPVPQPQPQPRPAEQPAPSVKTPKPAKATAAKPAAAKPAKPALTEQQRMQAHLARSFKGVNGSVDAAAKALEQAWAAVLNDPLLHGKTGISVGLFGSVGTPLVKDKHGSLSKVLGMQLRKWCVLQAEEAGMKPRDVAGQPSNIRVR</sequence>
<name>A0A3B0FHR7_PSEPS</name>
<reference evidence="2 3" key="1">
    <citation type="submission" date="2018-10" db="EMBL/GenBank/DDBJ databases">
        <title>Genome-guide identification and characterization of bacteria that degrade polycyclic aromatic hydrocarbons and resist hexavalent chromium simultaneously.</title>
        <authorList>
            <person name="Feng H."/>
        </authorList>
    </citation>
    <scope>NUCLEOTIDE SEQUENCE [LARGE SCALE GENOMIC DNA]</scope>
    <source>
        <strain evidence="2 3">J015</strain>
    </source>
</reference>
<evidence type="ECO:0000313" key="2">
    <source>
        <dbReference type="EMBL" id="RKO26186.1"/>
    </source>
</evidence>
<proteinExistence type="predicted"/>
<reference evidence="3" key="2">
    <citation type="submission" date="2018-10" db="EMBL/GenBank/DDBJ databases">
        <authorList>
            <person name="Wang Y."/>
            <person name="Wang J."/>
            <person name="Yang X."/>
            <person name="Wang Z."/>
            <person name="Huang Y."/>
        </authorList>
    </citation>
    <scope>NUCLEOTIDE SEQUENCE [LARGE SCALE GENOMIC DNA]</scope>
    <source>
        <strain evidence="3">J015</strain>
    </source>
</reference>
<accession>A0A3B0FHR7</accession>
<feature type="compositionally biased region" description="Pro residues" evidence="1">
    <location>
        <begin position="246"/>
        <end position="260"/>
    </location>
</feature>
<organism evidence="2 3">
    <name type="scientific">Pseudarthrobacter phenanthrenivorans</name>
    <name type="common">Arthrobacter phenanthrenivorans</name>
    <dbReference type="NCBI Taxonomy" id="361575"/>
    <lineage>
        <taxon>Bacteria</taxon>
        <taxon>Bacillati</taxon>
        <taxon>Actinomycetota</taxon>
        <taxon>Actinomycetes</taxon>
        <taxon>Micrococcales</taxon>
        <taxon>Micrococcaceae</taxon>
        <taxon>Pseudarthrobacter</taxon>
    </lineage>
</organism>
<gene>
    <name evidence="2" type="ORF">D7Z96_05490</name>
</gene>
<protein>
    <submittedName>
        <fullName evidence="2">Uncharacterized protein</fullName>
    </submittedName>
</protein>
<dbReference type="RefSeq" id="WP_120691840.1">
    <property type="nucleotide sequence ID" value="NZ_RBNH01000003.1"/>
</dbReference>
<evidence type="ECO:0000313" key="3">
    <source>
        <dbReference type="Proteomes" id="UP000273159"/>
    </source>
</evidence>
<evidence type="ECO:0000256" key="1">
    <source>
        <dbReference type="SAM" id="MobiDB-lite"/>
    </source>
</evidence>
<feature type="region of interest" description="Disordered" evidence="1">
    <location>
        <begin position="241"/>
        <end position="293"/>
    </location>
</feature>
<comment type="caution">
    <text evidence="2">The sequence shown here is derived from an EMBL/GenBank/DDBJ whole genome shotgun (WGS) entry which is preliminary data.</text>
</comment>